<feature type="region of interest" description="Disordered" evidence="6">
    <location>
        <begin position="756"/>
        <end position="783"/>
    </location>
</feature>
<dbReference type="Pfam" id="PF03126">
    <property type="entry name" value="Plus-3"/>
    <property type="match status" value="1"/>
</dbReference>
<dbReference type="PROSITE" id="PS51925">
    <property type="entry name" value="SWIB_MDM2"/>
    <property type="match status" value="1"/>
</dbReference>
<dbReference type="Gene3D" id="3.30.1490.40">
    <property type="match status" value="1"/>
</dbReference>
<feature type="compositionally biased region" description="Acidic residues" evidence="6">
    <location>
        <begin position="1008"/>
        <end position="1017"/>
    </location>
</feature>
<dbReference type="SUPFAM" id="SSF55277">
    <property type="entry name" value="GYF domain"/>
    <property type="match status" value="1"/>
</dbReference>
<dbReference type="InterPro" id="IPR036885">
    <property type="entry name" value="SWIB_MDM2_dom_sf"/>
</dbReference>
<evidence type="ECO:0000256" key="1">
    <source>
        <dbReference type="ARBA" id="ARBA00022723"/>
    </source>
</evidence>
<dbReference type="InterPro" id="IPR004343">
    <property type="entry name" value="Plus-3_dom"/>
</dbReference>
<dbReference type="SUPFAM" id="SSF159042">
    <property type="entry name" value="Plus3-like"/>
    <property type="match status" value="1"/>
</dbReference>
<dbReference type="SUPFAM" id="SSF57903">
    <property type="entry name" value="FYVE/PHD zinc finger"/>
    <property type="match status" value="1"/>
</dbReference>
<dbReference type="PROSITE" id="PS50103">
    <property type="entry name" value="ZF_C3H1"/>
    <property type="match status" value="1"/>
</dbReference>
<feature type="domain" description="DM2" evidence="11">
    <location>
        <begin position="650"/>
        <end position="733"/>
    </location>
</feature>
<evidence type="ECO:0000259" key="8">
    <source>
        <dbReference type="PROSITE" id="PS50103"/>
    </source>
</evidence>
<feature type="zinc finger region" description="C3H1-type" evidence="5">
    <location>
        <begin position="1722"/>
        <end position="1747"/>
    </location>
</feature>
<feature type="compositionally biased region" description="Polar residues" evidence="6">
    <location>
        <begin position="355"/>
        <end position="370"/>
    </location>
</feature>
<dbReference type="InterPro" id="IPR011011">
    <property type="entry name" value="Znf_FYVE_PHD"/>
</dbReference>
<dbReference type="InterPro" id="IPR003169">
    <property type="entry name" value="GYF"/>
</dbReference>
<feature type="region of interest" description="Disordered" evidence="6">
    <location>
        <begin position="1221"/>
        <end position="1335"/>
    </location>
</feature>
<feature type="compositionally biased region" description="Polar residues" evidence="6">
    <location>
        <begin position="1623"/>
        <end position="1636"/>
    </location>
</feature>
<dbReference type="InterPro" id="IPR001965">
    <property type="entry name" value="Znf_PHD"/>
</dbReference>
<protein>
    <submittedName>
        <fullName evidence="12">Uncharacterized protein</fullName>
    </submittedName>
</protein>
<feature type="compositionally biased region" description="Polar residues" evidence="6">
    <location>
        <begin position="1661"/>
        <end position="1673"/>
    </location>
</feature>
<accession>A0A834GDS6</accession>
<evidence type="ECO:0000256" key="6">
    <source>
        <dbReference type="SAM" id="MobiDB-lite"/>
    </source>
</evidence>
<feature type="compositionally biased region" description="Basic and acidic residues" evidence="6">
    <location>
        <begin position="1285"/>
        <end position="1297"/>
    </location>
</feature>
<proteinExistence type="predicted"/>
<dbReference type="InterPro" id="IPR036128">
    <property type="entry name" value="Plus3-like_sf"/>
</dbReference>
<feature type="region of interest" description="Disordered" evidence="6">
    <location>
        <begin position="996"/>
        <end position="1074"/>
    </location>
</feature>
<dbReference type="EMBL" id="WJXA01000011">
    <property type="protein sequence ID" value="KAF7127950.1"/>
    <property type="molecule type" value="Genomic_DNA"/>
</dbReference>
<feature type="domain" description="GYF" evidence="9">
    <location>
        <begin position="1159"/>
        <end position="1213"/>
    </location>
</feature>
<feature type="domain" description="C3H1-type" evidence="8">
    <location>
        <begin position="1722"/>
        <end position="1747"/>
    </location>
</feature>
<dbReference type="Pfam" id="PF02213">
    <property type="entry name" value="GYF"/>
    <property type="match status" value="1"/>
</dbReference>
<dbReference type="InterPro" id="IPR058668">
    <property type="entry name" value="NERD_dom"/>
</dbReference>
<evidence type="ECO:0000259" key="10">
    <source>
        <dbReference type="PROSITE" id="PS51360"/>
    </source>
</evidence>
<evidence type="ECO:0000259" key="9">
    <source>
        <dbReference type="PROSITE" id="PS50829"/>
    </source>
</evidence>
<dbReference type="CDD" id="cd10567">
    <property type="entry name" value="SWIB-MDM2_like"/>
    <property type="match status" value="1"/>
</dbReference>
<dbReference type="Gene3D" id="3.90.70.200">
    <property type="entry name" value="Plus-3 domain"/>
    <property type="match status" value="1"/>
</dbReference>
<dbReference type="Gene3D" id="1.10.245.10">
    <property type="entry name" value="SWIB/MDM2 domain"/>
    <property type="match status" value="1"/>
</dbReference>
<dbReference type="FunFam" id="3.30.40.10:FF:000303">
    <property type="entry name" value="Zinc finger CCCH domain-containing protein 19"/>
    <property type="match status" value="1"/>
</dbReference>
<gene>
    <name evidence="12" type="ORF">RHSIM_Rhsim11G0183100</name>
</gene>
<keyword evidence="13" id="KW-1185">Reference proteome</keyword>
<dbReference type="InterPro" id="IPR019786">
    <property type="entry name" value="Zinc_finger_PHD-type_CS"/>
</dbReference>
<dbReference type="InterPro" id="IPR019787">
    <property type="entry name" value="Znf_PHD-finger"/>
</dbReference>
<dbReference type="SMART" id="SM00249">
    <property type="entry name" value="PHD"/>
    <property type="match status" value="1"/>
</dbReference>
<dbReference type="SMART" id="SM00151">
    <property type="entry name" value="SWIB"/>
    <property type="match status" value="1"/>
</dbReference>
<dbReference type="CDD" id="cd00072">
    <property type="entry name" value="GYF"/>
    <property type="match status" value="1"/>
</dbReference>
<evidence type="ECO:0000256" key="4">
    <source>
        <dbReference type="ARBA" id="ARBA00023125"/>
    </source>
</evidence>
<dbReference type="InterPro" id="IPR019835">
    <property type="entry name" value="SWIB_domain"/>
</dbReference>
<dbReference type="PANTHER" id="PTHR46695">
    <property type="entry name" value="ZINC FINGER CCCH DOMAIN-CONTAINING PROTEIN 44-RELATED"/>
    <property type="match status" value="1"/>
</dbReference>
<feature type="region of interest" description="Disordered" evidence="6">
    <location>
        <begin position="1426"/>
        <end position="1451"/>
    </location>
</feature>
<feature type="region of interest" description="Disordered" evidence="6">
    <location>
        <begin position="584"/>
        <end position="636"/>
    </location>
</feature>
<feature type="region of interest" description="Disordered" evidence="6">
    <location>
        <begin position="327"/>
        <end position="420"/>
    </location>
</feature>
<dbReference type="PROSITE" id="PS01359">
    <property type="entry name" value="ZF_PHD_1"/>
    <property type="match status" value="1"/>
</dbReference>
<evidence type="ECO:0000256" key="5">
    <source>
        <dbReference type="PROSITE-ProRule" id="PRU00723"/>
    </source>
</evidence>
<dbReference type="PROSITE" id="PS50829">
    <property type="entry name" value="GYF"/>
    <property type="match status" value="1"/>
</dbReference>
<feature type="compositionally biased region" description="Polar residues" evidence="6">
    <location>
        <begin position="1266"/>
        <end position="1275"/>
    </location>
</feature>
<feature type="compositionally biased region" description="Basic residues" evidence="6">
    <location>
        <begin position="616"/>
        <end position="629"/>
    </location>
</feature>
<dbReference type="GO" id="GO:0008270">
    <property type="term" value="F:zinc ion binding"/>
    <property type="evidence" value="ECO:0007669"/>
    <property type="project" value="UniProtKB-KW"/>
</dbReference>
<sequence length="1747" mass="189535">MEDDEEPKNVPDSSSSPQRDIGLTIQDKPLHTVEIDDGDAVTNTEQCESVPALGDSQLLVSSSTVEAQNDDATAQKHDSPLVVVSTSPLKETETSDVAVSDSGLEDDKEVEVGVEETEIPTDCYSRLDDEAVEAEVEVSTACGERKSKCQVEGVDELQLGEVESSVGAFASELDDSQVVGVEGGVSKSELGGLDDVKSTNVDDVEVGAGEILRVGSEMELGNEIETKGLGGGVGEYVSEFEDSQLLGVEGGVLKCEPGLDESELADVKSPIAGEVVVNRSLQGGNEIELENEVEMKELGGGVGEFVSELDDSQVLGVGLAVAAKEDEDKEAVVKGESGLEDTDMEKELEAEVTNEGRSTSVPLLDNSQSVDAEDNEGAEAEDEAPMVDTEMETETEVGETPEADKGASGGGKRKRGKVTKVPAKPLPRKKVIGEDVCFICFDGGDMVLCDRRGCPKAYHPSCVNRDEAFFRAKGRWNCGWHLCSHCGKNAHYMCYTCTFSLCKACIKESVFFCVRASKGFCETCMKTVMLIENNERAGEEDRVNFDDKSSWEYLFKDYWEDLKAKLSLSADELAEAKNPWKGSDVLAGKQESPEEVFDATKDQGSGSESSENMVTRRAKRRKAKKKSKSLTKEEDSPSSRVVIDAVGASIPSNTEWASKELLEFVMHMKNGDNSVLSQFDVQALLLEYIKRNKLRDPRKKSQIICDSRLENLFGKARVGHFEMLKLLESHFFVKEDSQPDDVQGSVVDNVVNHMEADGNTDVPTKGSKDRRRKMRRKGDLRGPQSNLGDYAAIDIHNISLIYLRRKLVEDLLEDIEKFYDKVFGTFVRIRISGSSQNQDMYRLVQVVGTRKAAEPYKVGKKTTDLVLEILNLNKTEVVSIDTISNQEFTEDECKRLRQSIKCGLIERLTVGDILDKSMEIQAARVNDVSFMDVIAQVYHIQWLETETVRLSHLRDRASDMGRKKEYPFLFTLRECVEKLQLLKTPEERMRRLEEVPKIHADPKMDPSYESEEEDTEMEDNKQENFSRPQGSGFNRIGREPISPRRGNFSPVDSGSSTRTSSGKNWETNRNVSNKDFPIKSEEATTVGEMKNENVWNQGRDREANMDKVRLGTNSETIGRDSRSFARSDSFSGAAASETSQPSLAAAGVAETATKINESEKIWHYQDPAGKIQGPFSLVQLRKWNSNGYFPVDLRIWRTTEKQEDSLLLKDALAGRFFQKKELSPMDNNSPVPPQTVHSPHLSSTPAGMPYGASLHHRKEGGVRSQLEPSSSSGWATPSVEVPKGSADRLGSDYHRNDSTNLPSPTPMSSTPRWTGGPTHSPSVATSVSSGQFTQCGSKEHTAMESLGVSTPLSVLSSGRESIRGSENDSSSSLLVPRSEQQGIYVGTTTALPASQTILSSESHGIQPSVETQQWGAGSVRTQEMGAAPHQNAGTETTQTWGGAAAQNSEPNPSLPAYGQWGGVPSTIQNPTGNFSTQVFPAFPQPDPWRPPVVVNNQPNIQPAAPPNVPWGMGVAQNNAFPPAQNNVNTVWVPMPGNPNMGWVGPAPGATNMNWGAPVQGTINPGWVAATGNPGAMVQGIPPGNVNPGWAPQTGNPGSGIPQVGNPGSGIQPANGNPGWVAPTGNTGYNVQGQVPGNVNPVWGTPNGNPGTATVQGPAAPGNSNPGWGSSAPVNSGMRGDDKQHNRNNSFSGQRDRSGFGGGERWNNPRQSSFGSGSGGGQKGPNTVCPFHKHGHCKKGTYCDMLHT</sequence>
<feature type="compositionally biased region" description="Polar residues" evidence="6">
    <location>
        <begin position="602"/>
        <end position="613"/>
    </location>
</feature>
<evidence type="ECO:0000259" key="11">
    <source>
        <dbReference type="PROSITE" id="PS51925"/>
    </source>
</evidence>
<feature type="domain" description="PHD-type" evidence="7">
    <location>
        <begin position="434"/>
        <end position="500"/>
    </location>
</feature>
<dbReference type="GO" id="GO:0003677">
    <property type="term" value="F:DNA binding"/>
    <property type="evidence" value="ECO:0007669"/>
    <property type="project" value="UniProtKB-KW"/>
</dbReference>
<feature type="compositionally biased region" description="Acidic residues" evidence="6">
    <location>
        <begin position="103"/>
        <end position="117"/>
    </location>
</feature>
<keyword evidence="4" id="KW-0238">DNA-binding</keyword>
<dbReference type="InterPro" id="IPR013083">
    <property type="entry name" value="Znf_RING/FYVE/PHD"/>
</dbReference>
<feature type="compositionally biased region" description="Polar residues" evidence="6">
    <location>
        <begin position="1050"/>
        <end position="1073"/>
    </location>
</feature>
<evidence type="ECO:0000313" key="13">
    <source>
        <dbReference type="Proteomes" id="UP000626092"/>
    </source>
</evidence>
<evidence type="ECO:0000256" key="3">
    <source>
        <dbReference type="ARBA" id="ARBA00022833"/>
    </source>
</evidence>
<feature type="region of interest" description="Disordered" evidence="6">
    <location>
        <begin position="1590"/>
        <end position="1730"/>
    </location>
</feature>
<feature type="compositionally biased region" description="Polar residues" evidence="6">
    <location>
        <begin position="1431"/>
        <end position="1451"/>
    </location>
</feature>
<dbReference type="PANTHER" id="PTHR46695:SF5">
    <property type="entry name" value="RNA POLYMERASE-ASSOCIATED PROTEIN RTF1 HOMOLOG"/>
    <property type="match status" value="1"/>
</dbReference>
<dbReference type="InterPro" id="IPR035445">
    <property type="entry name" value="GYF-like_dom_sf"/>
</dbReference>
<evidence type="ECO:0000313" key="12">
    <source>
        <dbReference type="EMBL" id="KAF7127950.1"/>
    </source>
</evidence>
<evidence type="ECO:0000256" key="2">
    <source>
        <dbReference type="ARBA" id="ARBA00022771"/>
    </source>
</evidence>
<keyword evidence="3 5" id="KW-0862">Zinc</keyword>
<dbReference type="SMART" id="SM00719">
    <property type="entry name" value="Plus3"/>
    <property type="match status" value="1"/>
</dbReference>
<dbReference type="Pfam" id="PF02201">
    <property type="entry name" value="SWIB"/>
    <property type="match status" value="1"/>
</dbReference>
<dbReference type="InterPro" id="IPR003121">
    <property type="entry name" value="SWIB_MDM2_domain"/>
</dbReference>
<feature type="domain" description="Plus3" evidence="10">
    <location>
        <begin position="792"/>
        <end position="925"/>
    </location>
</feature>
<dbReference type="SUPFAM" id="SSF47592">
    <property type="entry name" value="SWIB/MDM2 domain"/>
    <property type="match status" value="1"/>
</dbReference>
<feature type="compositionally biased region" description="Basic residues" evidence="6">
    <location>
        <begin position="768"/>
        <end position="778"/>
    </location>
</feature>
<feature type="compositionally biased region" description="Polar residues" evidence="6">
    <location>
        <begin position="1645"/>
        <end position="1654"/>
    </location>
</feature>
<dbReference type="InterPro" id="IPR000571">
    <property type="entry name" value="Znf_CCCH"/>
</dbReference>
<dbReference type="PROSITE" id="PS51360">
    <property type="entry name" value="PLUS3"/>
    <property type="match status" value="1"/>
</dbReference>
<dbReference type="Pfam" id="PF25980">
    <property type="entry name" value="NERD_plant"/>
    <property type="match status" value="1"/>
</dbReference>
<feature type="compositionally biased region" description="Acidic residues" evidence="6">
    <location>
        <begin position="338"/>
        <end position="352"/>
    </location>
</feature>
<dbReference type="CDD" id="cd15568">
    <property type="entry name" value="PHD5_NSD"/>
    <property type="match status" value="1"/>
</dbReference>
<dbReference type="OrthoDB" id="6415790at2759"/>
<feature type="compositionally biased region" description="Polar residues" evidence="6">
    <location>
        <begin position="1298"/>
        <end position="1335"/>
    </location>
</feature>
<reference evidence="12" key="1">
    <citation type="submission" date="2019-11" db="EMBL/GenBank/DDBJ databases">
        <authorList>
            <person name="Liu Y."/>
            <person name="Hou J."/>
            <person name="Li T.-Q."/>
            <person name="Guan C.-H."/>
            <person name="Wu X."/>
            <person name="Wu H.-Z."/>
            <person name="Ling F."/>
            <person name="Zhang R."/>
            <person name="Shi X.-G."/>
            <person name="Ren J.-P."/>
            <person name="Chen E.-F."/>
            <person name="Sun J.-M."/>
        </authorList>
    </citation>
    <scope>NUCLEOTIDE SEQUENCE</scope>
    <source>
        <strain evidence="12">Adult_tree_wgs_1</strain>
        <tissue evidence="12">Leaves</tissue>
    </source>
</reference>
<dbReference type="PROSITE" id="PS50016">
    <property type="entry name" value="ZF_PHD_2"/>
    <property type="match status" value="1"/>
</dbReference>
<keyword evidence="1 5" id="KW-0479">Metal-binding</keyword>
<feature type="region of interest" description="Disordered" evidence="6">
    <location>
        <begin position="86"/>
        <end position="117"/>
    </location>
</feature>
<dbReference type="FunFam" id="3.90.70.200:FF:000002">
    <property type="entry name" value="Zinc finger CCCH domain-containing protein 19"/>
    <property type="match status" value="1"/>
</dbReference>
<feature type="compositionally biased region" description="Basic and acidic residues" evidence="6">
    <location>
        <begin position="996"/>
        <end position="1006"/>
    </location>
</feature>
<name>A0A834GDS6_RHOSS</name>
<feature type="region of interest" description="Disordered" evidence="6">
    <location>
        <begin position="1"/>
        <end position="30"/>
    </location>
</feature>
<dbReference type="SMART" id="SM00444">
    <property type="entry name" value="GYF"/>
    <property type="match status" value="1"/>
</dbReference>
<feature type="compositionally biased region" description="Polar residues" evidence="6">
    <location>
        <begin position="1225"/>
        <end position="1245"/>
    </location>
</feature>
<dbReference type="FunFam" id="1.10.245.10:FF:000003">
    <property type="entry name" value="Zinc finger CCCH domain-containing protein 19"/>
    <property type="match status" value="1"/>
</dbReference>
<organism evidence="12 13">
    <name type="scientific">Rhododendron simsii</name>
    <name type="common">Sims's rhododendron</name>
    <dbReference type="NCBI Taxonomy" id="118357"/>
    <lineage>
        <taxon>Eukaryota</taxon>
        <taxon>Viridiplantae</taxon>
        <taxon>Streptophyta</taxon>
        <taxon>Embryophyta</taxon>
        <taxon>Tracheophyta</taxon>
        <taxon>Spermatophyta</taxon>
        <taxon>Magnoliopsida</taxon>
        <taxon>eudicotyledons</taxon>
        <taxon>Gunneridae</taxon>
        <taxon>Pentapetalae</taxon>
        <taxon>asterids</taxon>
        <taxon>Ericales</taxon>
        <taxon>Ericaceae</taxon>
        <taxon>Ericoideae</taxon>
        <taxon>Rhodoreae</taxon>
        <taxon>Rhododendron</taxon>
    </lineage>
</organism>
<keyword evidence="2 5" id="KW-0863">Zinc-finger</keyword>
<comment type="caution">
    <text evidence="12">The sequence shown here is derived from an EMBL/GenBank/DDBJ whole genome shotgun (WGS) entry which is preliminary data.</text>
</comment>
<evidence type="ECO:0000259" key="7">
    <source>
        <dbReference type="PROSITE" id="PS50016"/>
    </source>
</evidence>
<feature type="compositionally biased region" description="Acidic residues" evidence="6">
    <location>
        <begin position="371"/>
        <end position="401"/>
    </location>
</feature>
<dbReference type="Gene3D" id="3.30.40.10">
    <property type="entry name" value="Zinc/RING finger domain, C3HC4 (zinc finger)"/>
    <property type="match status" value="1"/>
</dbReference>
<dbReference type="Proteomes" id="UP000626092">
    <property type="component" value="Unassembled WGS sequence"/>
</dbReference>